<reference evidence="2" key="1">
    <citation type="submission" date="2015-10" db="EMBL/GenBank/DDBJ databases">
        <authorList>
            <person name="Gilbert D.G."/>
        </authorList>
    </citation>
    <scope>NUCLEOTIDE SEQUENCE</scope>
    <source>
        <strain evidence="2">Phyl III-seqv23</strain>
    </source>
</reference>
<dbReference type="PATRIC" id="fig|305.109.peg.4011"/>
<evidence type="ECO:0000313" key="3">
    <source>
        <dbReference type="EMBL" id="CUV35203.1"/>
    </source>
</evidence>
<proteinExistence type="predicted"/>
<dbReference type="EMBL" id="LN899823">
    <property type="protein sequence ID" value="CUV26422.1"/>
    <property type="molecule type" value="Genomic_DNA"/>
</dbReference>
<dbReference type="EMBL" id="LN899822">
    <property type="protein sequence ID" value="CUV61413.1"/>
    <property type="molecule type" value="Genomic_DNA"/>
</dbReference>
<dbReference type="EMBL" id="LN899826">
    <property type="protein sequence ID" value="CUV39572.1"/>
    <property type="molecule type" value="Genomic_DNA"/>
</dbReference>
<evidence type="ECO:0000313" key="4">
    <source>
        <dbReference type="EMBL" id="CUV39572.1"/>
    </source>
</evidence>
<sequence length="72" mass="8101">MSLERCPRCHVLTNAENTVLLSDGKRETLYRCRSHTCGTLFAHALSPTHQLAAGVQTYRDRRAPSEQILTDC</sequence>
<protein>
    <submittedName>
        <fullName evidence="2">Uncharacterized protein</fullName>
    </submittedName>
</protein>
<organism evidence="2">
    <name type="scientific">Ralstonia solanacearum</name>
    <name type="common">Pseudomonas solanacearum</name>
    <dbReference type="NCBI Taxonomy" id="305"/>
    <lineage>
        <taxon>Bacteria</taxon>
        <taxon>Pseudomonadati</taxon>
        <taxon>Pseudomonadota</taxon>
        <taxon>Betaproteobacteria</taxon>
        <taxon>Burkholderiales</taxon>
        <taxon>Burkholderiaceae</taxon>
        <taxon>Ralstonia</taxon>
        <taxon>Ralstonia solanacearum species complex</taxon>
    </lineage>
</organism>
<dbReference type="EMBL" id="LN899824">
    <property type="protein sequence ID" value="CUV30485.1"/>
    <property type="molecule type" value="Genomic_DNA"/>
</dbReference>
<gene>
    <name evidence="5" type="ORF">RD1301_v1_1480009</name>
    <name evidence="1" type="ORF">RUN1744_v1_1560009</name>
    <name evidence="2" type="ORF">RUN1985_v1_640060</name>
    <name evidence="3" type="ORF">TD1301_v1_1280009</name>
    <name evidence="4" type="ORF">TF3108_v1_300017</name>
</gene>
<evidence type="ECO:0000313" key="5">
    <source>
        <dbReference type="EMBL" id="CUV61413.1"/>
    </source>
</evidence>
<evidence type="ECO:0000313" key="1">
    <source>
        <dbReference type="EMBL" id="CUV26422.1"/>
    </source>
</evidence>
<dbReference type="AlphaFoldDB" id="A0A0S4V8M0"/>
<name>A0A0S4V8M0_RALSL</name>
<evidence type="ECO:0000313" key="2">
    <source>
        <dbReference type="EMBL" id="CUV30485.1"/>
    </source>
</evidence>
<accession>A0A0S4V8M0</accession>
<dbReference type="EMBL" id="LN899825">
    <property type="protein sequence ID" value="CUV35203.1"/>
    <property type="molecule type" value="Genomic_DNA"/>
</dbReference>